<evidence type="ECO:0000313" key="2">
    <source>
        <dbReference type="Proteomes" id="UP000177838"/>
    </source>
</evidence>
<gene>
    <name evidence="1" type="ORF">A2589_03450</name>
</gene>
<comment type="caution">
    <text evidence="1">The sequence shown here is derived from an EMBL/GenBank/DDBJ whole genome shotgun (WGS) entry which is preliminary data.</text>
</comment>
<protein>
    <submittedName>
        <fullName evidence="1">Uncharacterized protein</fullName>
    </submittedName>
</protein>
<name>A0A1G2QGN5_9BACT</name>
<dbReference type="Proteomes" id="UP000177838">
    <property type="component" value="Unassembled WGS sequence"/>
</dbReference>
<evidence type="ECO:0000313" key="1">
    <source>
        <dbReference type="EMBL" id="OHA59239.1"/>
    </source>
</evidence>
<accession>A0A1G2QGN5</accession>
<proteinExistence type="predicted"/>
<dbReference type="STRING" id="1802439.A2589_03450"/>
<dbReference type="EMBL" id="MHTK01000008">
    <property type="protein sequence ID" value="OHA59239.1"/>
    <property type="molecule type" value="Genomic_DNA"/>
</dbReference>
<reference evidence="1 2" key="1">
    <citation type="journal article" date="2016" name="Nat. Commun.">
        <title>Thousands of microbial genomes shed light on interconnected biogeochemical processes in an aquifer system.</title>
        <authorList>
            <person name="Anantharaman K."/>
            <person name="Brown C.T."/>
            <person name="Hug L.A."/>
            <person name="Sharon I."/>
            <person name="Castelle C.J."/>
            <person name="Probst A.J."/>
            <person name="Thomas B.C."/>
            <person name="Singh A."/>
            <person name="Wilkins M.J."/>
            <person name="Karaoz U."/>
            <person name="Brodie E.L."/>
            <person name="Williams K.H."/>
            <person name="Hubbard S.S."/>
            <person name="Banfield J.F."/>
        </authorList>
    </citation>
    <scope>NUCLEOTIDE SEQUENCE [LARGE SCALE GENOMIC DNA]</scope>
</reference>
<sequence length="109" mass="13008">MAEKRAPLSPSELIVLWTDEWIIRFYRLAIGRVALWKVRSPAGLKVNIKQAWINWIYWESQLVRRGFQPLSLQGCITPEQKVLVPRTFSMLLGRQPVYYSKYFKLRQQR</sequence>
<dbReference type="AlphaFoldDB" id="A0A1G2QGN5"/>
<organism evidence="1 2">
    <name type="scientific">Candidatus Vogelbacteria bacterium RIFOXYD1_FULL_46_19</name>
    <dbReference type="NCBI Taxonomy" id="1802439"/>
    <lineage>
        <taxon>Bacteria</taxon>
        <taxon>Candidatus Vogeliibacteriota</taxon>
    </lineage>
</organism>